<evidence type="ECO:0000256" key="5">
    <source>
        <dbReference type="ARBA" id="ARBA00023136"/>
    </source>
</evidence>
<gene>
    <name evidence="8" type="ORF">J2X09_004104</name>
</gene>
<dbReference type="Pfam" id="PF02653">
    <property type="entry name" value="BPD_transp_2"/>
    <property type="match status" value="1"/>
</dbReference>
<feature type="compositionally biased region" description="Pro residues" evidence="6">
    <location>
        <begin position="370"/>
        <end position="379"/>
    </location>
</feature>
<keyword evidence="3 7" id="KW-0812">Transmembrane</keyword>
<dbReference type="PANTHER" id="PTHR30482">
    <property type="entry name" value="HIGH-AFFINITY BRANCHED-CHAIN AMINO ACID TRANSPORT SYSTEM PERMEASE"/>
    <property type="match status" value="1"/>
</dbReference>
<evidence type="ECO:0000256" key="4">
    <source>
        <dbReference type="ARBA" id="ARBA00022989"/>
    </source>
</evidence>
<dbReference type="EMBL" id="JAVDWE010000013">
    <property type="protein sequence ID" value="MDR7096347.1"/>
    <property type="molecule type" value="Genomic_DNA"/>
</dbReference>
<evidence type="ECO:0000256" key="7">
    <source>
        <dbReference type="SAM" id="Phobius"/>
    </source>
</evidence>
<feature type="region of interest" description="Disordered" evidence="6">
    <location>
        <begin position="363"/>
        <end position="402"/>
    </location>
</feature>
<feature type="transmembrane region" description="Helical" evidence="7">
    <location>
        <begin position="323"/>
        <end position="347"/>
    </location>
</feature>
<dbReference type="InterPro" id="IPR017778">
    <property type="entry name" value="ABC_transptr_urea_perm_UrtC"/>
</dbReference>
<feature type="transmembrane region" description="Helical" evidence="7">
    <location>
        <begin position="240"/>
        <end position="267"/>
    </location>
</feature>
<keyword evidence="4 7" id="KW-1133">Transmembrane helix</keyword>
<evidence type="ECO:0000313" key="9">
    <source>
        <dbReference type="Proteomes" id="UP001265550"/>
    </source>
</evidence>
<keyword evidence="5 7" id="KW-0472">Membrane</keyword>
<organism evidence="8 9">
    <name type="scientific">Hydrogenophaga laconesensis</name>
    <dbReference type="NCBI Taxonomy" id="1805971"/>
    <lineage>
        <taxon>Bacteria</taxon>
        <taxon>Pseudomonadati</taxon>
        <taxon>Pseudomonadota</taxon>
        <taxon>Betaproteobacteria</taxon>
        <taxon>Burkholderiales</taxon>
        <taxon>Comamonadaceae</taxon>
        <taxon>Hydrogenophaga</taxon>
    </lineage>
</organism>
<protein>
    <submittedName>
        <fullName evidence="8">Urea transport system permease protein</fullName>
    </submittedName>
</protein>
<dbReference type="InterPro" id="IPR043428">
    <property type="entry name" value="LivM-like"/>
</dbReference>
<feature type="transmembrane region" description="Helical" evidence="7">
    <location>
        <begin position="121"/>
        <end position="144"/>
    </location>
</feature>
<feature type="transmembrane region" description="Helical" evidence="7">
    <location>
        <begin position="287"/>
        <end position="311"/>
    </location>
</feature>
<accession>A0ABU1VFT7</accession>
<comment type="subcellular location">
    <subcellularLocation>
        <location evidence="1">Cell membrane</location>
        <topology evidence="1">Multi-pass membrane protein</topology>
    </subcellularLocation>
</comment>
<comment type="caution">
    <text evidence="8">The sequence shown here is derived from an EMBL/GenBank/DDBJ whole genome shotgun (WGS) entry which is preliminary data.</text>
</comment>
<proteinExistence type="predicted"/>
<dbReference type="PANTHER" id="PTHR30482:SF4">
    <property type="entry name" value="SLR1201 PROTEIN"/>
    <property type="match status" value="1"/>
</dbReference>
<keyword evidence="2" id="KW-1003">Cell membrane</keyword>
<feature type="transmembrane region" description="Helical" evidence="7">
    <location>
        <begin position="200"/>
        <end position="219"/>
    </location>
</feature>
<evidence type="ECO:0000313" key="8">
    <source>
        <dbReference type="EMBL" id="MDR7096347.1"/>
    </source>
</evidence>
<name>A0ABU1VFT7_9BURK</name>
<evidence type="ECO:0000256" key="3">
    <source>
        <dbReference type="ARBA" id="ARBA00022692"/>
    </source>
</evidence>
<reference evidence="8 9" key="1">
    <citation type="submission" date="2023-07" db="EMBL/GenBank/DDBJ databases">
        <title>Sorghum-associated microbial communities from plants grown in Nebraska, USA.</title>
        <authorList>
            <person name="Schachtman D."/>
        </authorList>
    </citation>
    <scope>NUCLEOTIDE SEQUENCE [LARGE SCALE GENOMIC DNA]</scope>
    <source>
        <strain evidence="8 9">BE240</strain>
    </source>
</reference>
<sequence length="402" mass="43665">MNALKAWIARYQLASLVLLTLLLAVVLPLSLDIFRLNLVGKYLTYAFVAIGLVMLWGYGGVLSLGQGVFFGLGGYAMAMFLKLEASDPESTKIQSTPGIPDFMDWNQLTELPSFWVPFKSFPFALAAVIVVPMLLAWIISFAMFKRRVGGVYFAIITQAVALILTVLIIGQQGYTGGVNGMTDLKTLLGWDTRTDSAKYILYYVCVGMLVLSIVVCRWIQTSKLGTLLLAMRDKEDRVRFSGYDVADFRIFVFCLAAALSGIGGALFTLQVGFMSPSFVGIVPSIEMVIYAAVGGRMSLVGAVYGALIVNAGKTFFSESFPDLWLFLMAGLFIGVTMAFPMGLAGLWESKIVPWWKSRQAALREASAARPQPPSPPPHAPMAKQPKADATVKLPDGTSSQGV</sequence>
<evidence type="ECO:0000256" key="6">
    <source>
        <dbReference type="SAM" id="MobiDB-lite"/>
    </source>
</evidence>
<keyword evidence="9" id="KW-1185">Reference proteome</keyword>
<evidence type="ECO:0000256" key="1">
    <source>
        <dbReference type="ARBA" id="ARBA00004651"/>
    </source>
</evidence>
<dbReference type="InterPro" id="IPR001851">
    <property type="entry name" value="ABC_transp_permease"/>
</dbReference>
<dbReference type="RefSeq" id="WP_204735115.1">
    <property type="nucleotide sequence ID" value="NZ_JAVDWE010000013.1"/>
</dbReference>
<dbReference type="Proteomes" id="UP001265550">
    <property type="component" value="Unassembled WGS sequence"/>
</dbReference>
<evidence type="ECO:0000256" key="2">
    <source>
        <dbReference type="ARBA" id="ARBA00022475"/>
    </source>
</evidence>
<dbReference type="NCBIfam" id="TIGR03408">
    <property type="entry name" value="urea_trans_UrtC"/>
    <property type="match status" value="1"/>
</dbReference>
<dbReference type="CDD" id="cd06581">
    <property type="entry name" value="TM_PBP1_LivM_like"/>
    <property type="match status" value="1"/>
</dbReference>
<feature type="transmembrane region" description="Helical" evidence="7">
    <location>
        <begin position="151"/>
        <end position="174"/>
    </location>
</feature>